<organism evidence="2 3">
    <name type="scientific">Enterococcus ureasiticus</name>
    <dbReference type="NCBI Taxonomy" id="903984"/>
    <lineage>
        <taxon>Bacteria</taxon>
        <taxon>Bacillati</taxon>
        <taxon>Bacillota</taxon>
        <taxon>Bacilli</taxon>
        <taxon>Lactobacillales</taxon>
        <taxon>Enterococcaceae</taxon>
        <taxon>Enterococcus</taxon>
    </lineage>
</organism>
<dbReference type="OrthoDB" id="2175536at2"/>
<dbReference type="Proteomes" id="UP000094068">
    <property type="component" value="Unassembled WGS sequence"/>
</dbReference>
<evidence type="ECO:0000259" key="1">
    <source>
        <dbReference type="Pfam" id="PF05043"/>
    </source>
</evidence>
<accession>A0A1E5GGY1</accession>
<proteinExistence type="predicted"/>
<dbReference type="InterPro" id="IPR007737">
    <property type="entry name" value="Mga_HTH"/>
</dbReference>
<dbReference type="STRING" id="903984.BCR21_07045"/>
<comment type="caution">
    <text evidence="2">The sequence shown here is derived from an EMBL/GenBank/DDBJ whole genome shotgun (WGS) entry which is preliminary data.</text>
</comment>
<dbReference type="Pfam" id="PF05043">
    <property type="entry name" value="Mga"/>
    <property type="match status" value="1"/>
</dbReference>
<gene>
    <name evidence="2" type="ORF">BCR21_07045</name>
</gene>
<dbReference type="RefSeq" id="WP_069645839.1">
    <property type="nucleotide sequence ID" value="NZ_MIJZ01000012.1"/>
</dbReference>
<dbReference type="AlphaFoldDB" id="A0A1E5GGY1"/>
<evidence type="ECO:0000313" key="2">
    <source>
        <dbReference type="EMBL" id="OEG11986.1"/>
    </source>
</evidence>
<keyword evidence="3" id="KW-1185">Reference proteome</keyword>
<dbReference type="EMBL" id="MIJZ01000012">
    <property type="protein sequence ID" value="OEG11986.1"/>
    <property type="molecule type" value="Genomic_DNA"/>
</dbReference>
<protein>
    <recommendedName>
        <fullName evidence="1">Mga helix-turn-helix domain-containing protein</fullName>
    </recommendedName>
</protein>
<name>A0A1E5GGY1_9ENTE</name>
<reference evidence="3" key="1">
    <citation type="submission" date="2016-09" db="EMBL/GenBank/DDBJ databases">
        <authorList>
            <person name="Gulvik C.A."/>
        </authorList>
    </citation>
    <scope>NUCLEOTIDE SEQUENCE [LARGE SCALE GENOMIC DNA]</scope>
    <source>
        <strain evidence="3">DSM 23328</strain>
    </source>
</reference>
<evidence type="ECO:0000313" key="3">
    <source>
        <dbReference type="Proteomes" id="UP000094068"/>
    </source>
</evidence>
<feature type="domain" description="Mga helix-turn-helix" evidence="1">
    <location>
        <begin position="86"/>
        <end position="172"/>
    </location>
</feature>
<sequence>MKSFFMKKSDQQNFELFKLILFSKNGLSVNLIAEKSDLSLNLIYRKLKVLDDDLAELFPHGHVRLIKNDILFTIFLDNSINVSFVIDTLRLHYIQQSHEYLIFHSVLLNYFISVEALSQKINLSVAQTYKSLNTINKVLSDFDIKLIFTRDKSRSNFQGLETNIRLFLFYYYWSVFKGVVWPFRDSLAYLQDIDVPICNVSQSQKMRLKYYQTICAWRILYRNKLIDLDPDFLEVIQLFNTIHPIKFSVDMNISGEALAQEESYFGFLCRLFIYNTDTTAQKLDIATAFIESDLPLSESCTFILDRVYAAYDIKPKREDYLFSYYALLIALTSITYLSIDNSEWLENDQNLSNLGTDFADFPQIEIELSELAQQLFLEAPYLCELKSKGFFTYIVYLFYFFIDSSKKSQQLKICIQYSKNQITTAEMKKSLSSFFSSESIVFIDESEQSDILISDCYEKDYPNENFFYFDNPLDKNEWQSLLKYVSNKLYKTIFYKQI</sequence>